<dbReference type="EMBL" id="NMUH01000338">
    <property type="protein sequence ID" value="MQL77231.1"/>
    <property type="molecule type" value="Genomic_DNA"/>
</dbReference>
<protein>
    <submittedName>
        <fullName evidence="1">Uncharacterized protein</fullName>
    </submittedName>
</protein>
<proteinExistence type="predicted"/>
<evidence type="ECO:0000313" key="1">
    <source>
        <dbReference type="EMBL" id="MQL77231.1"/>
    </source>
</evidence>
<organism evidence="1 2">
    <name type="scientific">Colocasia esculenta</name>
    <name type="common">Wild taro</name>
    <name type="synonym">Arum esculentum</name>
    <dbReference type="NCBI Taxonomy" id="4460"/>
    <lineage>
        <taxon>Eukaryota</taxon>
        <taxon>Viridiplantae</taxon>
        <taxon>Streptophyta</taxon>
        <taxon>Embryophyta</taxon>
        <taxon>Tracheophyta</taxon>
        <taxon>Spermatophyta</taxon>
        <taxon>Magnoliopsida</taxon>
        <taxon>Liliopsida</taxon>
        <taxon>Araceae</taxon>
        <taxon>Aroideae</taxon>
        <taxon>Colocasieae</taxon>
        <taxon>Colocasia</taxon>
    </lineage>
</organism>
<dbReference type="Proteomes" id="UP000652761">
    <property type="component" value="Unassembled WGS sequence"/>
</dbReference>
<gene>
    <name evidence="1" type="ORF">Taro_009636</name>
</gene>
<keyword evidence="2" id="KW-1185">Reference proteome</keyword>
<reference evidence="1" key="1">
    <citation type="submission" date="2017-07" db="EMBL/GenBank/DDBJ databases">
        <title>Taro Niue Genome Assembly and Annotation.</title>
        <authorList>
            <person name="Atibalentja N."/>
            <person name="Keating K."/>
            <person name="Fields C.J."/>
        </authorList>
    </citation>
    <scope>NUCLEOTIDE SEQUENCE</scope>
    <source>
        <strain evidence="1">Niue_2</strain>
        <tissue evidence="1">Leaf</tissue>
    </source>
</reference>
<sequence length="130" mass="14127">MTGGAVSSLLSAFHVSPGEQNPLTVVCCFRLPLHSLDLGGGGGYLKRRISVGSREDFVWILETQIEDLVRNSLYSERLDSVASAIGIWVVVEFLFGRVGFVIDGFFPCAGRQARNLGAAYKELIALGFVF</sequence>
<accession>A0A843U101</accession>
<evidence type="ECO:0000313" key="2">
    <source>
        <dbReference type="Proteomes" id="UP000652761"/>
    </source>
</evidence>
<name>A0A843U101_COLES</name>
<comment type="caution">
    <text evidence="1">The sequence shown here is derived from an EMBL/GenBank/DDBJ whole genome shotgun (WGS) entry which is preliminary data.</text>
</comment>
<dbReference type="AlphaFoldDB" id="A0A843U101"/>